<dbReference type="InterPro" id="IPR035965">
    <property type="entry name" value="PAS-like_dom_sf"/>
</dbReference>
<evidence type="ECO:0000259" key="1">
    <source>
        <dbReference type="PROSITE" id="PS50112"/>
    </source>
</evidence>
<dbReference type="Gene3D" id="3.30.70.270">
    <property type="match status" value="1"/>
</dbReference>
<keyword evidence="4" id="KW-0548">Nucleotidyltransferase</keyword>
<dbReference type="EMBL" id="JAQSIP010000002">
    <property type="protein sequence ID" value="MDD0838144.1"/>
    <property type="molecule type" value="Genomic_DNA"/>
</dbReference>
<dbReference type="Pfam" id="PF00990">
    <property type="entry name" value="GGDEF"/>
    <property type="match status" value="1"/>
</dbReference>
<dbReference type="SMART" id="SM00091">
    <property type="entry name" value="PAS"/>
    <property type="match status" value="2"/>
</dbReference>
<dbReference type="SMART" id="SM00267">
    <property type="entry name" value="GGDEF"/>
    <property type="match status" value="1"/>
</dbReference>
<dbReference type="InterPro" id="IPR013656">
    <property type="entry name" value="PAS_4"/>
</dbReference>
<dbReference type="PANTHER" id="PTHR44757:SF2">
    <property type="entry name" value="BIOFILM ARCHITECTURE MAINTENANCE PROTEIN MBAA"/>
    <property type="match status" value="1"/>
</dbReference>
<dbReference type="InterPro" id="IPR029787">
    <property type="entry name" value="Nucleotide_cyclase"/>
</dbReference>
<evidence type="ECO:0000259" key="2">
    <source>
        <dbReference type="PROSITE" id="PS50113"/>
    </source>
</evidence>
<dbReference type="PROSITE" id="PS50112">
    <property type="entry name" value="PAS"/>
    <property type="match status" value="1"/>
</dbReference>
<dbReference type="GO" id="GO:0052621">
    <property type="term" value="F:diguanylate cyclase activity"/>
    <property type="evidence" value="ECO:0007669"/>
    <property type="project" value="UniProtKB-EC"/>
</dbReference>
<dbReference type="SUPFAM" id="SSF55073">
    <property type="entry name" value="Nucleotide cyclase"/>
    <property type="match status" value="1"/>
</dbReference>
<dbReference type="InterPro" id="IPR043128">
    <property type="entry name" value="Rev_trsase/Diguanyl_cyclase"/>
</dbReference>
<feature type="domain" description="PAC" evidence="2">
    <location>
        <begin position="231"/>
        <end position="283"/>
    </location>
</feature>
<proteinExistence type="predicted"/>
<evidence type="ECO:0000313" key="4">
    <source>
        <dbReference type="EMBL" id="MDD0838144.1"/>
    </source>
</evidence>
<dbReference type="InterPro" id="IPR001610">
    <property type="entry name" value="PAC"/>
</dbReference>
<dbReference type="PROSITE" id="PS50887">
    <property type="entry name" value="GGDEF"/>
    <property type="match status" value="1"/>
</dbReference>
<dbReference type="NCBIfam" id="TIGR00229">
    <property type="entry name" value="sensory_box"/>
    <property type="match status" value="2"/>
</dbReference>
<dbReference type="InterPro" id="IPR000160">
    <property type="entry name" value="GGDEF_dom"/>
</dbReference>
<dbReference type="PANTHER" id="PTHR44757">
    <property type="entry name" value="DIGUANYLATE CYCLASE DGCP"/>
    <property type="match status" value="1"/>
</dbReference>
<dbReference type="Gene3D" id="3.30.450.20">
    <property type="entry name" value="PAS domain"/>
    <property type="match status" value="2"/>
</dbReference>
<dbReference type="InterPro" id="IPR052155">
    <property type="entry name" value="Biofilm_reg_signaling"/>
</dbReference>
<dbReference type="CDD" id="cd01949">
    <property type="entry name" value="GGDEF"/>
    <property type="match status" value="1"/>
</dbReference>
<dbReference type="CDD" id="cd00130">
    <property type="entry name" value="PAS"/>
    <property type="match status" value="2"/>
</dbReference>
<keyword evidence="5" id="KW-1185">Reference proteome</keyword>
<name>A0ABT5MVR4_9BURK</name>
<reference evidence="4 5" key="1">
    <citation type="submission" date="2023-02" db="EMBL/GenBank/DDBJ databases">
        <title>Bacterial whole genomic sequence of Curvibacter sp. HBC61.</title>
        <authorList>
            <person name="Le V."/>
            <person name="Ko S.-R."/>
            <person name="Ahn C.-Y."/>
            <person name="Oh H.-M."/>
        </authorList>
    </citation>
    <scope>NUCLEOTIDE SEQUENCE [LARGE SCALE GENOMIC DNA]</scope>
    <source>
        <strain evidence="4 5">HBC61</strain>
    </source>
</reference>
<accession>A0ABT5MVR4</accession>
<feature type="domain" description="GGDEF" evidence="3">
    <location>
        <begin position="317"/>
        <end position="450"/>
    </location>
</feature>
<dbReference type="NCBIfam" id="TIGR00254">
    <property type="entry name" value="GGDEF"/>
    <property type="match status" value="1"/>
</dbReference>
<dbReference type="Pfam" id="PF08448">
    <property type="entry name" value="PAS_4"/>
    <property type="match status" value="2"/>
</dbReference>
<dbReference type="PROSITE" id="PS50113">
    <property type="entry name" value="PAC"/>
    <property type="match status" value="1"/>
</dbReference>
<sequence length="452" mass="49107">MVGTPLSREGLCTMILFDAEACDGPLPVLTDSALLAVLGQLQGATVAVVDRGLRVVYVNASFARWFGVPGHELIGRRLPDLYGAVAAAAFRPHLERAFTGEKVTYQRLVQEPGGRSVWHTISLVPWFSERGELQGLISSALPVHELQSTNEALRDAHQRLRAHMDNSPLAVVEMDADLALVHVSSRGQQWFGWRVEQHAGRSVLDLPGLETPAGPLAEALRRLQAGQELQNRVEATHRHPDGSLFHGVWFNSALLDAQGRTVSIMAQIEDVTELVESTQRLRDLARFDTLTGLINRGALMAQVDQSLSRVRGSPQGGQVALLFLDLDGFKLVNDLHGHRAGDEVLQWVARRLASAVRQTDTVARLGGDEFVVLLDNAVSDAVVQQVLSRILAAFDDPFVLPQGPVRLGVSVGVAVYPQVEGTVDELVGCADQAMYEAKRAGKGMVRYAEVAA</sequence>
<dbReference type="InterPro" id="IPR000014">
    <property type="entry name" value="PAS"/>
</dbReference>
<gene>
    <name evidence="4" type="ORF">PSQ40_06130</name>
</gene>
<dbReference type="SUPFAM" id="SSF55785">
    <property type="entry name" value="PYP-like sensor domain (PAS domain)"/>
    <property type="match status" value="2"/>
</dbReference>
<dbReference type="InterPro" id="IPR000700">
    <property type="entry name" value="PAS-assoc_C"/>
</dbReference>
<feature type="domain" description="PAS" evidence="1">
    <location>
        <begin position="30"/>
        <end position="101"/>
    </location>
</feature>
<comment type="caution">
    <text evidence="4">The sequence shown here is derived from an EMBL/GenBank/DDBJ whole genome shotgun (WGS) entry which is preliminary data.</text>
</comment>
<dbReference type="Proteomes" id="UP001528673">
    <property type="component" value="Unassembled WGS sequence"/>
</dbReference>
<evidence type="ECO:0000313" key="5">
    <source>
        <dbReference type="Proteomes" id="UP001528673"/>
    </source>
</evidence>
<keyword evidence="4" id="KW-0808">Transferase</keyword>
<dbReference type="SMART" id="SM00086">
    <property type="entry name" value="PAC"/>
    <property type="match status" value="2"/>
</dbReference>
<organism evidence="4 5">
    <name type="scientific">Curvibacter cyanobacteriorum</name>
    <dbReference type="NCBI Taxonomy" id="3026422"/>
    <lineage>
        <taxon>Bacteria</taxon>
        <taxon>Pseudomonadati</taxon>
        <taxon>Pseudomonadota</taxon>
        <taxon>Betaproteobacteria</taxon>
        <taxon>Burkholderiales</taxon>
        <taxon>Comamonadaceae</taxon>
        <taxon>Curvibacter</taxon>
    </lineage>
</organism>
<evidence type="ECO:0000259" key="3">
    <source>
        <dbReference type="PROSITE" id="PS50887"/>
    </source>
</evidence>
<protein>
    <submittedName>
        <fullName evidence="4">Diguanylate cyclase</fullName>
        <ecNumber evidence="4">2.7.7.65</ecNumber>
    </submittedName>
</protein>
<dbReference type="EC" id="2.7.7.65" evidence="4"/>